<organism evidence="7 8">
    <name type="scientific">Candidatus Aeolococcus gillhamiae</name>
    <dbReference type="NCBI Taxonomy" id="3127015"/>
    <lineage>
        <taxon>Bacteria</taxon>
        <taxon>Bacillati</taxon>
        <taxon>Candidatus Dormiibacterota</taxon>
        <taxon>Candidatus Dormibacteria</taxon>
        <taxon>Candidatus Aeolococcales</taxon>
        <taxon>Candidatus Aeolococcaceae</taxon>
        <taxon>Candidatus Aeolococcus</taxon>
    </lineage>
</organism>
<sequence length="138" mass="14366">MLIVGSDLFVSALNQVAQSLHTNPLTLALIVVPVATELPETINSVLWIRSGDDNLAFGNVAGSSAFQACVLGFIGLSFTPWSPDFNGVLSGLLTLGTAVYLFALLRSGSAHGRWLLLAGLPWVGYVVAELLAGGRLGG</sequence>
<dbReference type="Pfam" id="PF01699">
    <property type="entry name" value="Na_Ca_ex"/>
    <property type="match status" value="1"/>
</dbReference>
<keyword evidence="4 5" id="KW-0472">Membrane</keyword>
<evidence type="ECO:0000313" key="7">
    <source>
        <dbReference type="EMBL" id="PZR78220.1"/>
    </source>
</evidence>
<proteinExistence type="predicted"/>
<protein>
    <recommendedName>
        <fullName evidence="6">Sodium/calcium exchanger membrane region domain-containing protein</fullName>
    </recommendedName>
</protein>
<evidence type="ECO:0000313" key="8">
    <source>
        <dbReference type="Proteomes" id="UP000248724"/>
    </source>
</evidence>
<dbReference type="InterPro" id="IPR044880">
    <property type="entry name" value="NCX_ion-bd_dom_sf"/>
</dbReference>
<comment type="caution">
    <text evidence="7">The sequence shown here is derived from an EMBL/GenBank/DDBJ whole genome shotgun (WGS) entry which is preliminary data.</text>
</comment>
<feature type="domain" description="Sodium/calcium exchanger membrane region" evidence="6">
    <location>
        <begin position="1"/>
        <end position="105"/>
    </location>
</feature>
<evidence type="ECO:0000256" key="2">
    <source>
        <dbReference type="ARBA" id="ARBA00022692"/>
    </source>
</evidence>
<keyword evidence="3 5" id="KW-1133">Transmembrane helix</keyword>
<evidence type="ECO:0000256" key="1">
    <source>
        <dbReference type="ARBA" id="ARBA00004141"/>
    </source>
</evidence>
<dbReference type="Proteomes" id="UP000248724">
    <property type="component" value="Unassembled WGS sequence"/>
</dbReference>
<gene>
    <name evidence="7" type="ORF">DLM65_13570</name>
</gene>
<dbReference type="GO" id="GO:0016020">
    <property type="term" value="C:membrane"/>
    <property type="evidence" value="ECO:0007669"/>
    <property type="project" value="UniProtKB-SubCell"/>
</dbReference>
<dbReference type="AlphaFoldDB" id="A0A2W5YZF9"/>
<evidence type="ECO:0000256" key="4">
    <source>
        <dbReference type="ARBA" id="ARBA00023136"/>
    </source>
</evidence>
<dbReference type="Gene3D" id="1.20.1420.30">
    <property type="entry name" value="NCX, central ion-binding region"/>
    <property type="match status" value="1"/>
</dbReference>
<feature type="transmembrane region" description="Helical" evidence="5">
    <location>
        <begin position="114"/>
        <end position="132"/>
    </location>
</feature>
<feature type="transmembrane region" description="Helical" evidence="5">
    <location>
        <begin position="56"/>
        <end position="79"/>
    </location>
</feature>
<accession>A0A2W5YZF9</accession>
<evidence type="ECO:0000256" key="3">
    <source>
        <dbReference type="ARBA" id="ARBA00022989"/>
    </source>
</evidence>
<comment type="subcellular location">
    <subcellularLocation>
        <location evidence="1">Membrane</location>
        <topology evidence="1">Multi-pass membrane protein</topology>
    </subcellularLocation>
</comment>
<keyword evidence="2 5" id="KW-0812">Transmembrane</keyword>
<dbReference type="EMBL" id="QHBU01000267">
    <property type="protein sequence ID" value="PZR78220.1"/>
    <property type="molecule type" value="Genomic_DNA"/>
</dbReference>
<name>A0A2W5YZF9_9BACT</name>
<evidence type="ECO:0000259" key="6">
    <source>
        <dbReference type="Pfam" id="PF01699"/>
    </source>
</evidence>
<feature type="transmembrane region" description="Helical" evidence="5">
    <location>
        <begin position="85"/>
        <end position="105"/>
    </location>
</feature>
<dbReference type="InterPro" id="IPR004837">
    <property type="entry name" value="NaCa_Exmemb"/>
</dbReference>
<evidence type="ECO:0000256" key="5">
    <source>
        <dbReference type="SAM" id="Phobius"/>
    </source>
</evidence>
<dbReference type="GO" id="GO:0055085">
    <property type="term" value="P:transmembrane transport"/>
    <property type="evidence" value="ECO:0007669"/>
    <property type="project" value="InterPro"/>
</dbReference>
<reference evidence="7 8" key="1">
    <citation type="journal article" date="2017" name="Nature">
        <title>Atmospheric trace gases support primary production in Antarctic desert surface soil.</title>
        <authorList>
            <person name="Ji M."/>
            <person name="Greening C."/>
            <person name="Vanwonterghem I."/>
            <person name="Carere C.R."/>
            <person name="Bay S.K."/>
            <person name="Steen J.A."/>
            <person name="Montgomery K."/>
            <person name="Lines T."/>
            <person name="Beardall J."/>
            <person name="van Dorst J."/>
            <person name="Snape I."/>
            <person name="Stott M.B."/>
            <person name="Hugenholtz P."/>
            <person name="Ferrari B.C."/>
        </authorList>
    </citation>
    <scope>NUCLEOTIDE SEQUENCE [LARGE SCALE GENOMIC DNA]</scope>
    <source>
        <strain evidence="7">RRmetagenome_bin12</strain>
    </source>
</reference>